<evidence type="ECO:0000256" key="3">
    <source>
        <dbReference type="ARBA" id="ARBA00023125"/>
    </source>
</evidence>
<dbReference type="InterPro" id="IPR036388">
    <property type="entry name" value="WH-like_DNA-bd_sf"/>
</dbReference>
<dbReference type="PANTHER" id="PTHR35807:SF1">
    <property type="entry name" value="TRANSCRIPTIONAL REGULATOR REDD"/>
    <property type="match status" value="1"/>
</dbReference>
<dbReference type="InterPro" id="IPR051677">
    <property type="entry name" value="AfsR-DnrI-RedD_regulator"/>
</dbReference>
<protein>
    <submittedName>
        <fullName evidence="9">NACHT domain-containing protein</fullName>
    </submittedName>
</protein>
<dbReference type="InterPro" id="IPR007111">
    <property type="entry name" value="NACHT_NTPase"/>
</dbReference>
<name>A0A5B2WN56_9PSEU</name>
<feature type="transmembrane region" description="Helical" evidence="6">
    <location>
        <begin position="866"/>
        <end position="886"/>
    </location>
</feature>
<keyword evidence="2" id="KW-0805">Transcription regulation</keyword>
<comment type="similarity">
    <text evidence="1">Belongs to the AfsR/DnrI/RedD regulatory family.</text>
</comment>
<dbReference type="Pfam" id="PF03704">
    <property type="entry name" value="BTAD"/>
    <property type="match status" value="1"/>
</dbReference>
<feature type="DNA-binding region" description="OmpR/PhoB-type" evidence="5">
    <location>
        <begin position="1"/>
        <end position="102"/>
    </location>
</feature>
<evidence type="ECO:0000259" key="7">
    <source>
        <dbReference type="PROSITE" id="PS50837"/>
    </source>
</evidence>
<dbReference type="CDD" id="cd15831">
    <property type="entry name" value="BTAD"/>
    <property type="match status" value="1"/>
</dbReference>
<feature type="transmembrane region" description="Helical" evidence="6">
    <location>
        <begin position="661"/>
        <end position="694"/>
    </location>
</feature>
<dbReference type="GO" id="GO:0000160">
    <property type="term" value="P:phosphorelay signal transduction system"/>
    <property type="evidence" value="ECO:0007669"/>
    <property type="project" value="InterPro"/>
</dbReference>
<reference evidence="9 10" key="2">
    <citation type="submission" date="2019-09" db="EMBL/GenBank/DDBJ databases">
        <authorList>
            <person name="Jin C."/>
        </authorList>
    </citation>
    <scope>NUCLEOTIDE SEQUENCE [LARGE SCALE GENOMIC DNA]</scope>
    <source>
        <strain evidence="9 10">AN110305</strain>
    </source>
</reference>
<evidence type="ECO:0000256" key="6">
    <source>
        <dbReference type="SAM" id="Phobius"/>
    </source>
</evidence>
<feature type="transmembrane region" description="Helical" evidence="6">
    <location>
        <begin position="818"/>
        <end position="837"/>
    </location>
</feature>
<sequence>MTNDGFSYCVLGQITVGRAGREIELRQAKLQAVLAILLLHLNKPVPVTAIIDAVWEENPPRGARNAVQTYVSRLRQTLQPGCGPGDPDVVLVSEDAGYLLRGDPAQFDAAVFEHHLTLAGEHRRCGDLTASAAEIDAALVLWRGDPFGGLGGSLIDTERQRLREHQLSALELRAQTSLDLGEHTAAIAELIPLVGAYPLRERLRALLMLALHRAGRRADALAVFQDTRRQLAEELGIDPGTELRELHERILRGDVELARPLLAAQQLSAPAASQAGEPSADRVDRAMTDLATAVGRQWTAEVELRSLQRPEPVRVWWSSTGRPVAAAASAVLGEEGGEGRPEPLKLRGDLTDVLVEFRRLPARQLVVLGEPGAGKTVLAILLTLGLLGDRMPDEATPVLLPLSSWDPHRQHLHTWLAGKLVEEYPGLANAATYGPEAAMRLVREGRVLPVLDGLDETPPGLHAAAVDALDRAIAGGRPLVVTCRSAEYEQAVRHGGTILARAAVVEIEPVELDDAITFLIARQQVGDVRWQPVVEHLRQHRHGPLADTLSTPLMVDLVRTAYAQPASDPTELCDTTRFPDRATIEEHLLDSFVPAVYATRPPPPGHRSAALLGYHPAQAQQWLAFLANHAQRLHTRDLAWWRLVAAIPPVTRGIVLGLPSALMFALAGLLAGGPVVGVIDGLSTAVAACLANGLGTRPGPLRVEVRFRGTITRFLGRFAIGLLIALAFGFAWSLPIGVVFLLVAVFGFGIGLHVWLDTPADAQQVASPATEQKQDRVATLSYTLSFALSLGIFYAVALGASRQTPSAGAVGETFDGEAFYLGRALPAGLVTALLGWFAFRRPGSLGYGLAGAAVAGTAMPHHTPMAAALVAGALFGLAVGLTVAPCRSWGAFVLARTWLALRGQTPLRLTRFVDDAHRRGVLRQAGAVYQFRHARLQDRLASRVHQPPATATR</sequence>
<evidence type="ECO:0000256" key="2">
    <source>
        <dbReference type="ARBA" id="ARBA00023015"/>
    </source>
</evidence>
<dbReference type="SUPFAM" id="SSF46894">
    <property type="entry name" value="C-terminal effector domain of the bipartite response regulators"/>
    <property type="match status" value="1"/>
</dbReference>
<keyword evidence="6" id="KW-0472">Membrane</keyword>
<keyword evidence="6" id="KW-1133">Transmembrane helix</keyword>
<dbReference type="Pfam" id="PF00486">
    <property type="entry name" value="Trans_reg_C"/>
    <property type="match status" value="1"/>
</dbReference>
<dbReference type="SUPFAM" id="SSF48452">
    <property type="entry name" value="TPR-like"/>
    <property type="match status" value="1"/>
</dbReference>
<dbReference type="AlphaFoldDB" id="A0A5B2WN56"/>
<dbReference type="SMART" id="SM01043">
    <property type="entry name" value="BTAD"/>
    <property type="match status" value="1"/>
</dbReference>
<keyword evidence="3 5" id="KW-0238">DNA-binding</keyword>
<evidence type="ECO:0000259" key="8">
    <source>
        <dbReference type="PROSITE" id="PS51755"/>
    </source>
</evidence>
<proteinExistence type="inferred from homology"/>
<dbReference type="Gene3D" id="3.40.50.300">
    <property type="entry name" value="P-loop containing nucleotide triphosphate hydrolases"/>
    <property type="match status" value="1"/>
</dbReference>
<organism evidence="9 10">
    <name type="scientific">Solihabitans fulvus</name>
    <dbReference type="NCBI Taxonomy" id="1892852"/>
    <lineage>
        <taxon>Bacteria</taxon>
        <taxon>Bacillati</taxon>
        <taxon>Actinomycetota</taxon>
        <taxon>Actinomycetes</taxon>
        <taxon>Pseudonocardiales</taxon>
        <taxon>Pseudonocardiaceae</taxon>
        <taxon>Solihabitans</taxon>
    </lineage>
</organism>
<dbReference type="PROSITE" id="PS50837">
    <property type="entry name" value="NACHT"/>
    <property type="match status" value="1"/>
</dbReference>
<dbReference type="Gene3D" id="1.25.40.10">
    <property type="entry name" value="Tetratricopeptide repeat domain"/>
    <property type="match status" value="1"/>
</dbReference>
<dbReference type="GO" id="GO:0006355">
    <property type="term" value="P:regulation of DNA-templated transcription"/>
    <property type="evidence" value="ECO:0007669"/>
    <property type="project" value="InterPro"/>
</dbReference>
<dbReference type="SUPFAM" id="SSF52540">
    <property type="entry name" value="P-loop containing nucleoside triphosphate hydrolases"/>
    <property type="match status" value="1"/>
</dbReference>
<dbReference type="PROSITE" id="PS51755">
    <property type="entry name" value="OMPR_PHOB"/>
    <property type="match status" value="1"/>
</dbReference>
<feature type="domain" description="OmpR/PhoB-type" evidence="8">
    <location>
        <begin position="1"/>
        <end position="102"/>
    </location>
</feature>
<dbReference type="InterPro" id="IPR016032">
    <property type="entry name" value="Sig_transdc_resp-reg_C-effctor"/>
</dbReference>
<evidence type="ECO:0000313" key="10">
    <source>
        <dbReference type="Proteomes" id="UP000323454"/>
    </source>
</evidence>
<keyword evidence="10" id="KW-1185">Reference proteome</keyword>
<feature type="transmembrane region" description="Helical" evidence="6">
    <location>
        <begin position="844"/>
        <end position="860"/>
    </location>
</feature>
<dbReference type="InterPro" id="IPR027417">
    <property type="entry name" value="P-loop_NTPase"/>
</dbReference>
<feature type="domain" description="NACHT" evidence="7">
    <location>
        <begin position="363"/>
        <end position="456"/>
    </location>
</feature>
<evidence type="ECO:0000256" key="4">
    <source>
        <dbReference type="ARBA" id="ARBA00023163"/>
    </source>
</evidence>
<dbReference type="PANTHER" id="PTHR35807">
    <property type="entry name" value="TRANSCRIPTIONAL REGULATOR REDD-RELATED"/>
    <property type="match status" value="1"/>
</dbReference>
<dbReference type="InterPro" id="IPR005158">
    <property type="entry name" value="BTAD"/>
</dbReference>
<evidence type="ECO:0000256" key="5">
    <source>
        <dbReference type="PROSITE-ProRule" id="PRU01091"/>
    </source>
</evidence>
<evidence type="ECO:0000313" key="9">
    <source>
        <dbReference type="EMBL" id="KAA2252404.1"/>
    </source>
</evidence>
<dbReference type="OrthoDB" id="419058at2"/>
<feature type="transmembrane region" description="Helical" evidence="6">
    <location>
        <begin position="738"/>
        <end position="756"/>
    </location>
</feature>
<feature type="transmembrane region" description="Helical" evidence="6">
    <location>
        <begin position="777"/>
        <end position="798"/>
    </location>
</feature>
<keyword evidence="6" id="KW-0812">Transmembrane</keyword>
<dbReference type="Gene3D" id="1.10.10.10">
    <property type="entry name" value="Winged helix-like DNA-binding domain superfamily/Winged helix DNA-binding domain"/>
    <property type="match status" value="1"/>
</dbReference>
<dbReference type="SMART" id="SM00862">
    <property type="entry name" value="Trans_reg_C"/>
    <property type="match status" value="1"/>
</dbReference>
<reference evidence="9 10" key="1">
    <citation type="submission" date="2019-09" db="EMBL/GenBank/DDBJ databases">
        <title>Goodfellowia gen. nov., a new genus of the Pseudonocardineae related to Actinoalloteichus, containing Goodfellowia coeruleoviolacea gen. nov., comb. nov. gen. nov., comb. nov.</title>
        <authorList>
            <person name="Labeda D."/>
        </authorList>
    </citation>
    <scope>NUCLEOTIDE SEQUENCE [LARGE SCALE GENOMIC DNA]</scope>
    <source>
        <strain evidence="9 10">AN110305</strain>
    </source>
</reference>
<dbReference type="InterPro" id="IPR011990">
    <property type="entry name" value="TPR-like_helical_dom_sf"/>
</dbReference>
<feature type="transmembrane region" description="Helical" evidence="6">
    <location>
        <begin position="714"/>
        <end position="732"/>
    </location>
</feature>
<dbReference type="GO" id="GO:0003677">
    <property type="term" value="F:DNA binding"/>
    <property type="evidence" value="ECO:0007669"/>
    <property type="project" value="UniProtKB-UniRule"/>
</dbReference>
<dbReference type="RefSeq" id="WP_149854328.1">
    <property type="nucleotide sequence ID" value="NZ_VUOB01000075.1"/>
</dbReference>
<dbReference type="EMBL" id="VUOB01000075">
    <property type="protein sequence ID" value="KAA2252404.1"/>
    <property type="molecule type" value="Genomic_DNA"/>
</dbReference>
<keyword evidence="4" id="KW-0804">Transcription</keyword>
<dbReference type="Proteomes" id="UP000323454">
    <property type="component" value="Unassembled WGS sequence"/>
</dbReference>
<dbReference type="InterPro" id="IPR001867">
    <property type="entry name" value="OmpR/PhoB-type_DNA-bd"/>
</dbReference>
<dbReference type="Pfam" id="PF05729">
    <property type="entry name" value="NACHT"/>
    <property type="match status" value="1"/>
</dbReference>
<accession>A0A5B2WN56</accession>
<gene>
    <name evidence="9" type="ORF">F0L68_35745</name>
</gene>
<comment type="caution">
    <text evidence="9">The sequence shown here is derived from an EMBL/GenBank/DDBJ whole genome shotgun (WGS) entry which is preliminary data.</text>
</comment>
<evidence type="ECO:0000256" key="1">
    <source>
        <dbReference type="ARBA" id="ARBA00005820"/>
    </source>
</evidence>